<gene>
    <name evidence="2" type="ORF">EST38_g3465</name>
</gene>
<reference evidence="2 3" key="1">
    <citation type="submission" date="2019-01" db="EMBL/GenBank/DDBJ databases">
        <title>Draft genome sequence of Psathyrella aberdarensis IHI B618.</title>
        <authorList>
            <person name="Buettner E."/>
            <person name="Kellner H."/>
        </authorList>
    </citation>
    <scope>NUCLEOTIDE SEQUENCE [LARGE SCALE GENOMIC DNA]</scope>
    <source>
        <strain evidence="2 3">IHI B618</strain>
    </source>
</reference>
<dbReference type="EMBL" id="SDEE01000073">
    <property type="protein sequence ID" value="RXW22403.1"/>
    <property type="molecule type" value="Genomic_DNA"/>
</dbReference>
<proteinExistence type="predicted"/>
<feature type="compositionally biased region" description="Polar residues" evidence="1">
    <location>
        <begin position="44"/>
        <end position="56"/>
    </location>
</feature>
<feature type="compositionally biased region" description="Low complexity" evidence="1">
    <location>
        <begin position="1"/>
        <end position="18"/>
    </location>
</feature>
<evidence type="ECO:0000313" key="2">
    <source>
        <dbReference type="EMBL" id="RXW22403.1"/>
    </source>
</evidence>
<protein>
    <submittedName>
        <fullName evidence="2">Uncharacterized protein</fullName>
    </submittedName>
</protein>
<accession>A0A4Q2DQS0</accession>
<feature type="region of interest" description="Disordered" evidence="1">
    <location>
        <begin position="1"/>
        <end position="56"/>
    </location>
</feature>
<feature type="compositionally biased region" description="Polar residues" evidence="1">
    <location>
        <begin position="19"/>
        <end position="28"/>
    </location>
</feature>
<keyword evidence="3" id="KW-1185">Reference proteome</keyword>
<name>A0A4Q2DQS0_9AGAR</name>
<dbReference type="OrthoDB" id="2953592at2759"/>
<organism evidence="2 3">
    <name type="scientific">Candolleomyces aberdarensis</name>
    <dbReference type="NCBI Taxonomy" id="2316362"/>
    <lineage>
        <taxon>Eukaryota</taxon>
        <taxon>Fungi</taxon>
        <taxon>Dikarya</taxon>
        <taxon>Basidiomycota</taxon>
        <taxon>Agaricomycotina</taxon>
        <taxon>Agaricomycetes</taxon>
        <taxon>Agaricomycetidae</taxon>
        <taxon>Agaricales</taxon>
        <taxon>Agaricineae</taxon>
        <taxon>Psathyrellaceae</taxon>
        <taxon>Candolleomyces</taxon>
    </lineage>
</organism>
<dbReference type="AlphaFoldDB" id="A0A4Q2DQS0"/>
<sequence>MSDTGDSLSGSDAGSGRSTPSVEGSQPETAHENGGAPNVLPDPNGSTDPNASQSETQKTIATLKEGYPATALIKVLLQHYGIDFPKYQRNIKTSHKLFDLWKSVYEAILTHMDKVEGATELLPESWDSFDKYTEAIGPFEALLLGLESPLADNEKPAVPTKDGVQALITFMGNWVFNRQKFITASTALEDGTYTALFDQAQSLDAAANVKRALNEDDTKVLQELNDGIKKHGLKDSDISGSGSEKLVTDVKNKVQAIQTAASSIAPDEHERMGKVVHAVMAIYIPFLARDNDLENAHIISKKVWDAAKAFAEETEQFAQKAPSMTIETFNEKWETYKKILLGEVGVFAMQIISLMRHAAQVRRPFFGRTVGIVRMWQALTESDKFAKEERASARKTLHALLTETEAEFKQTQKDVISFDQGLKATVDARQASYTTLVDKLKTEVKNYNPDKLTKVSQQYDKGAEVDDEHLKKFHAFIKANEQAAVLKAQIRV</sequence>
<comment type="caution">
    <text evidence="2">The sequence shown here is derived from an EMBL/GenBank/DDBJ whole genome shotgun (WGS) entry which is preliminary data.</text>
</comment>
<dbReference type="Proteomes" id="UP000290288">
    <property type="component" value="Unassembled WGS sequence"/>
</dbReference>
<evidence type="ECO:0000256" key="1">
    <source>
        <dbReference type="SAM" id="MobiDB-lite"/>
    </source>
</evidence>
<evidence type="ECO:0000313" key="3">
    <source>
        <dbReference type="Proteomes" id="UP000290288"/>
    </source>
</evidence>